<dbReference type="EMBL" id="JANGEW010000007">
    <property type="protein sequence ID" value="MCQ5342354.1"/>
    <property type="molecule type" value="Genomic_DNA"/>
</dbReference>
<protein>
    <submittedName>
        <fullName evidence="5">Aldo/keto reductase</fullName>
    </submittedName>
</protein>
<dbReference type="PANTHER" id="PTHR43827">
    <property type="entry name" value="2,5-DIKETO-D-GLUCONIC ACID REDUCTASE"/>
    <property type="match status" value="1"/>
</dbReference>
<accession>A0ABT1SRB7</accession>
<dbReference type="PRINTS" id="PR00069">
    <property type="entry name" value="ALDKETRDTASE"/>
</dbReference>
<dbReference type="InterPro" id="IPR036812">
    <property type="entry name" value="NAD(P)_OxRdtase_dom_sf"/>
</dbReference>
<proteinExistence type="inferred from homology"/>
<keyword evidence="6" id="KW-1185">Reference proteome</keyword>
<dbReference type="InterPro" id="IPR023210">
    <property type="entry name" value="NADP_OxRdtase_dom"/>
</dbReference>
<dbReference type="Pfam" id="PF00248">
    <property type="entry name" value="Aldo_ket_red"/>
    <property type="match status" value="1"/>
</dbReference>
<evidence type="ECO:0000256" key="1">
    <source>
        <dbReference type="ARBA" id="ARBA00007905"/>
    </source>
</evidence>
<reference evidence="5 6" key="1">
    <citation type="submission" date="2022-06" db="EMBL/GenBank/DDBJ databases">
        <title>Isolation of gut microbiota from human fecal samples.</title>
        <authorList>
            <person name="Pamer E.G."/>
            <person name="Barat B."/>
            <person name="Waligurski E."/>
            <person name="Medina S."/>
            <person name="Paddock L."/>
            <person name="Mostad J."/>
        </authorList>
    </citation>
    <scope>NUCLEOTIDE SEQUENCE [LARGE SCALE GENOMIC DNA]</scope>
    <source>
        <strain evidence="5 6">DFI.1.1</strain>
    </source>
</reference>
<sequence length="286" mass="32622">MEYVTLNNGVSVPKVGFGIFKIPKEDTVRAVLDAIEVGYRHFDTAQSYMNEEELGTAIRQSGIPRKEFFITTKVWLEHFGEGKTEKSLERSLKRLQTDYIDLVLLHQPFNDIYGAWRDLEKMYKADTLKAIGLSNFEPDRMLDLMMFNDVKPQVNQLETNPFCQQQEAQAFMKEKGVQPAAWAPFGEGNTDIFTNPILKQIAENHGKSIPQVILRWLTQRDIVVLSKSSKKERMAENFNIFDFALTDDEMKAVASLDTGKSTFFDITDTKTVAMFGDLVAQRKGLT</sequence>
<dbReference type="RefSeq" id="WP_062411969.1">
    <property type="nucleotide sequence ID" value="NZ_JAJCIO010000004.1"/>
</dbReference>
<dbReference type="PROSITE" id="PS00798">
    <property type="entry name" value="ALDOKETO_REDUCTASE_1"/>
    <property type="match status" value="1"/>
</dbReference>
<dbReference type="InterPro" id="IPR018170">
    <property type="entry name" value="Aldo/ket_reductase_CS"/>
</dbReference>
<evidence type="ECO:0000313" key="6">
    <source>
        <dbReference type="Proteomes" id="UP001206692"/>
    </source>
</evidence>
<dbReference type="PANTHER" id="PTHR43827:SF3">
    <property type="entry name" value="NADP-DEPENDENT OXIDOREDUCTASE DOMAIN-CONTAINING PROTEIN"/>
    <property type="match status" value="1"/>
</dbReference>
<organism evidence="5 6">
    <name type="scientific">Megasphaera massiliensis</name>
    <dbReference type="NCBI Taxonomy" id="1232428"/>
    <lineage>
        <taxon>Bacteria</taxon>
        <taxon>Bacillati</taxon>
        <taxon>Bacillota</taxon>
        <taxon>Negativicutes</taxon>
        <taxon>Veillonellales</taxon>
        <taxon>Veillonellaceae</taxon>
        <taxon>Megasphaera</taxon>
    </lineage>
</organism>
<keyword evidence="2" id="KW-0521">NADP</keyword>
<dbReference type="CDD" id="cd19133">
    <property type="entry name" value="AKR_AKR5F1"/>
    <property type="match status" value="1"/>
</dbReference>
<evidence type="ECO:0000256" key="3">
    <source>
        <dbReference type="ARBA" id="ARBA00023002"/>
    </source>
</evidence>
<evidence type="ECO:0000259" key="4">
    <source>
        <dbReference type="Pfam" id="PF00248"/>
    </source>
</evidence>
<dbReference type="SUPFAM" id="SSF51430">
    <property type="entry name" value="NAD(P)-linked oxidoreductase"/>
    <property type="match status" value="1"/>
</dbReference>
<comment type="similarity">
    <text evidence="1">Belongs to the aldo/keto reductase family.</text>
</comment>
<gene>
    <name evidence="5" type="ORF">NE675_04795</name>
</gene>
<dbReference type="InterPro" id="IPR020471">
    <property type="entry name" value="AKR"/>
</dbReference>
<feature type="domain" description="NADP-dependent oxidoreductase" evidence="4">
    <location>
        <begin position="21"/>
        <end position="257"/>
    </location>
</feature>
<comment type="caution">
    <text evidence="5">The sequence shown here is derived from an EMBL/GenBank/DDBJ whole genome shotgun (WGS) entry which is preliminary data.</text>
</comment>
<evidence type="ECO:0000313" key="5">
    <source>
        <dbReference type="EMBL" id="MCQ5342354.1"/>
    </source>
</evidence>
<evidence type="ECO:0000256" key="2">
    <source>
        <dbReference type="ARBA" id="ARBA00022857"/>
    </source>
</evidence>
<dbReference type="PIRSF" id="PIRSF000097">
    <property type="entry name" value="AKR"/>
    <property type="match status" value="1"/>
</dbReference>
<dbReference type="Gene3D" id="3.20.20.100">
    <property type="entry name" value="NADP-dependent oxidoreductase domain"/>
    <property type="match status" value="1"/>
</dbReference>
<name>A0ABT1SRB7_9FIRM</name>
<dbReference type="Proteomes" id="UP001206692">
    <property type="component" value="Unassembled WGS sequence"/>
</dbReference>
<keyword evidence="3" id="KW-0560">Oxidoreductase</keyword>